<reference evidence="2 3" key="1">
    <citation type="submission" date="2015-12" db="EMBL/GenBank/DDBJ databases">
        <title>Diversity of Burkholderia near neighbor genomes.</title>
        <authorList>
            <person name="Sahl J."/>
            <person name="Wagner D."/>
            <person name="Keim P."/>
        </authorList>
    </citation>
    <scope>NUCLEOTIDE SEQUENCE [LARGE SCALE GENOMIC DNA]</scope>
    <source>
        <strain evidence="2 3">BDU6</strain>
    </source>
</reference>
<dbReference type="InterPro" id="IPR000182">
    <property type="entry name" value="GNAT_dom"/>
</dbReference>
<dbReference type="SUPFAM" id="SSF55729">
    <property type="entry name" value="Acyl-CoA N-acyltransferases (Nat)"/>
    <property type="match status" value="1"/>
</dbReference>
<evidence type="ECO:0000313" key="3">
    <source>
        <dbReference type="Proteomes" id="UP000062519"/>
    </source>
</evidence>
<feature type="domain" description="N-acetyltransferase" evidence="1">
    <location>
        <begin position="3"/>
        <end position="147"/>
    </location>
</feature>
<sequence>MTIIVRTAVADDRPALRRIFLQTRRDTFDWLSADGFALDDFDEHTRGESLLVAEAAGSGIVGFISVWGPERFIHHLYVAGSRLREGIGSALLRALPGWPAARYRLKCLTQNERALAFYRAHRFVEIGSGVSDDGEYLLLESREEGGG</sequence>
<dbReference type="RefSeq" id="WP_059596797.1">
    <property type="nucleotide sequence ID" value="NZ_CP013386.1"/>
</dbReference>
<accession>A0A1B4FH87</accession>
<dbReference type="EMBL" id="CP013386">
    <property type="protein sequence ID" value="AOJ03026.1"/>
    <property type="molecule type" value="Genomic_DNA"/>
</dbReference>
<dbReference type="GO" id="GO:0016747">
    <property type="term" value="F:acyltransferase activity, transferring groups other than amino-acyl groups"/>
    <property type="evidence" value="ECO:0007669"/>
    <property type="project" value="InterPro"/>
</dbReference>
<proteinExistence type="predicted"/>
<name>A0A1B4FH87_9BURK</name>
<gene>
    <name evidence="2" type="ORF">WS70_15295</name>
</gene>
<evidence type="ECO:0000259" key="1">
    <source>
        <dbReference type="PROSITE" id="PS51186"/>
    </source>
</evidence>
<dbReference type="Pfam" id="PF00583">
    <property type="entry name" value="Acetyltransf_1"/>
    <property type="match status" value="1"/>
</dbReference>
<dbReference type="Gene3D" id="3.40.630.30">
    <property type="match status" value="1"/>
</dbReference>
<dbReference type="Proteomes" id="UP000062519">
    <property type="component" value="Chromosome 1"/>
</dbReference>
<protein>
    <submittedName>
        <fullName evidence="2">Acetyltransferase</fullName>
    </submittedName>
</protein>
<dbReference type="AlphaFoldDB" id="A0A1B4FH87"/>
<evidence type="ECO:0000313" key="2">
    <source>
        <dbReference type="EMBL" id="AOJ03026.1"/>
    </source>
</evidence>
<keyword evidence="3" id="KW-1185">Reference proteome</keyword>
<dbReference type="KEGG" id="buu:WS70_15295"/>
<dbReference type="InterPro" id="IPR016181">
    <property type="entry name" value="Acyl_CoA_acyltransferase"/>
</dbReference>
<dbReference type="PROSITE" id="PS51186">
    <property type="entry name" value="GNAT"/>
    <property type="match status" value="1"/>
</dbReference>
<keyword evidence="2" id="KW-0808">Transferase</keyword>
<organism evidence="2 3">
    <name type="scientific">Burkholderia mayonis</name>
    <dbReference type="NCBI Taxonomy" id="1385591"/>
    <lineage>
        <taxon>Bacteria</taxon>
        <taxon>Pseudomonadati</taxon>
        <taxon>Pseudomonadota</taxon>
        <taxon>Betaproteobacteria</taxon>
        <taxon>Burkholderiales</taxon>
        <taxon>Burkholderiaceae</taxon>
        <taxon>Burkholderia</taxon>
        <taxon>pseudomallei group</taxon>
    </lineage>
</organism>